<name>A0A2K9B063_BIFBR</name>
<dbReference type="SMART" id="SM00530">
    <property type="entry name" value="HTH_XRE"/>
    <property type="match status" value="1"/>
</dbReference>
<dbReference type="AlphaFoldDB" id="A0A2K9B063"/>
<dbReference type="SUPFAM" id="SSF47413">
    <property type="entry name" value="lambda repressor-like DNA-binding domains"/>
    <property type="match status" value="1"/>
</dbReference>
<dbReference type="RefSeq" id="WP_106620943.1">
    <property type="nucleotide sequence ID" value="NZ_CP021389.1"/>
</dbReference>
<evidence type="ECO:0000313" key="1">
    <source>
        <dbReference type="EMBL" id="AUE03236.1"/>
    </source>
</evidence>
<dbReference type="PROSITE" id="PS50943">
    <property type="entry name" value="HTH_CROC1"/>
    <property type="match status" value="1"/>
</dbReference>
<proteinExistence type="predicted"/>
<protein>
    <submittedName>
        <fullName evidence="1">Uncharacterized protein</fullName>
    </submittedName>
</protein>
<dbReference type="InterPro" id="IPR001387">
    <property type="entry name" value="Cro/C1-type_HTH"/>
</dbReference>
<gene>
    <name evidence="1" type="ORF">BB215W447A_1220</name>
</gene>
<dbReference type="Gene3D" id="1.10.260.40">
    <property type="entry name" value="lambda repressor-like DNA-binding domains"/>
    <property type="match status" value="1"/>
</dbReference>
<evidence type="ECO:0000313" key="2">
    <source>
        <dbReference type="Proteomes" id="UP000232491"/>
    </source>
</evidence>
<organism evidence="1 2">
    <name type="scientific">Bifidobacterium breve</name>
    <dbReference type="NCBI Taxonomy" id="1685"/>
    <lineage>
        <taxon>Bacteria</taxon>
        <taxon>Bacillati</taxon>
        <taxon>Actinomycetota</taxon>
        <taxon>Actinomycetes</taxon>
        <taxon>Bifidobacteriales</taxon>
        <taxon>Bifidobacteriaceae</taxon>
        <taxon>Bifidobacterium</taxon>
    </lineage>
</organism>
<dbReference type="InterPro" id="IPR010982">
    <property type="entry name" value="Lambda_DNA-bd_dom_sf"/>
</dbReference>
<sequence length="197" mass="20926">MLEAGTMLAIAANAIAQRGLAVESAQAGLIVANPSAGRGLRRTLIIAREGRLIASERTRIATTTAESETDRIASPVMAYRDSIRVWLDSDLLPFLRHGLQGVAAMRSMRGLTLASLSRTTGMGAGRISEYERDPARCRNMTLASLRALARAFDVDLDSMAANLLMEFPPTVPPLPVTAAGPDTGPVFLPAAGPWENA</sequence>
<accession>A0A2K9B063</accession>
<dbReference type="GO" id="GO:0003677">
    <property type="term" value="F:DNA binding"/>
    <property type="evidence" value="ECO:0007669"/>
    <property type="project" value="InterPro"/>
</dbReference>
<dbReference type="EMBL" id="CP021558">
    <property type="protein sequence ID" value="AUE03236.1"/>
    <property type="molecule type" value="Genomic_DNA"/>
</dbReference>
<dbReference type="Proteomes" id="UP000232491">
    <property type="component" value="Chromosome"/>
</dbReference>
<reference evidence="1 2" key="1">
    <citation type="submission" date="2017-05" db="EMBL/GenBank/DDBJ databases">
        <title>Comparative genomics and methylome analysis of the gut commensal Bifidobacterium breve.</title>
        <authorList>
            <person name="Bottacini F."/>
            <person name="Morrissey R."/>
            <person name="Roberts R.J."/>
            <person name="James K."/>
            <person name="van Breen J."/>
            <person name="Egan M."/>
            <person name="Lambert J."/>
            <person name="van Limpt K."/>
            <person name="Stanton C."/>
            <person name="Knol J."/>
            <person name="O' Connell Motherway M."/>
            <person name="van Sinderen D."/>
        </authorList>
    </citation>
    <scope>NUCLEOTIDE SEQUENCE [LARGE SCALE GENOMIC DNA]</scope>
    <source>
        <strain evidence="1 2">215W447a</strain>
    </source>
</reference>
<dbReference type="CDD" id="cd00093">
    <property type="entry name" value="HTH_XRE"/>
    <property type="match status" value="1"/>
</dbReference>